<reference evidence="5 6" key="1">
    <citation type="journal article" date="2006" name="Science">
        <title>Genome of rice cluster I archaea -- the key methane producers in the rice rhizosphere.</title>
        <authorList>
            <person name="Erkel C."/>
            <person name="Kube M."/>
            <person name="Reinhardt R."/>
            <person name="Liesack W."/>
        </authorList>
    </citation>
    <scope>NUCLEOTIDE SEQUENCE [LARGE SCALE GENOMIC DNA]</scope>
    <source>
        <strain evidence="6">DSM 22066 / NBRC 105507 / MRE50</strain>
    </source>
</reference>
<evidence type="ECO:0000313" key="6">
    <source>
        <dbReference type="Proteomes" id="UP000000663"/>
    </source>
</evidence>
<dbReference type="InterPro" id="IPR011008">
    <property type="entry name" value="Dimeric_a/b-barrel"/>
</dbReference>
<dbReference type="PANTHER" id="PTHR30154:SF34">
    <property type="entry name" value="TRANSCRIPTIONAL REGULATOR AZLB"/>
    <property type="match status" value="1"/>
</dbReference>
<dbReference type="PRINTS" id="PR00033">
    <property type="entry name" value="HTHASNC"/>
</dbReference>
<dbReference type="Gene3D" id="1.10.10.10">
    <property type="entry name" value="Winged helix-like DNA-binding domain superfamily/Winged helix DNA-binding domain"/>
    <property type="match status" value="1"/>
</dbReference>
<evidence type="ECO:0000256" key="1">
    <source>
        <dbReference type="ARBA" id="ARBA00023015"/>
    </source>
</evidence>
<dbReference type="InterPro" id="IPR000485">
    <property type="entry name" value="AsnC-type_HTH_dom"/>
</dbReference>
<evidence type="ECO:0000256" key="2">
    <source>
        <dbReference type="ARBA" id="ARBA00023125"/>
    </source>
</evidence>
<keyword evidence="3" id="KW-0804">Transcription</keyword>
<dbReference type="InterPro" id="IPR019888">
    <property type="entry name" value="Tscrpt_reg_AsnC-like"/>
</dbReference>
<dbReference type="Gene3D" id="3.30.70.920">
    <property type="match status" value="1"/>
</dbReference>
<organism evidence="5 6">
    <name type="scientific">Methanocella arvoryzae (strain DSM 22066 / NBRC 105507 / MRE50)</name>
    <dbReference type="NCBI Taxonomy" id="351160"/>
    <lineage>
        <taxon>Archaea</taxon>
        <taxon>Methanobacteriati</taxon>
        <taxon>Methanobacteriota</taxon>
        <taxon>Stenosarchaea group</taxon>
        <taxon>Methanomicrobia</taxon>
        <taxon>Methanocellales</taxon>
        <taxon>Methanocellaceae</taxon>
        <taxon>Methanocella</taxon>
    </lineage>
</organism>
<dbReference type="GO" id="GO:0005829">
    <property type="term" value="C:cytosol"/>
    <property type="evidence" value="ECO:0007669"/>
    <property type="project" value="TreeGrafter"/>
</dbReference>
<keyword evidence="1" id="KW-0805">Transcription regulation</keyword>
<keyword evidence="2" id="KW-0238">DNA-binding</keyword>
<dbReference type="RefSeq" id="WP_012035218.1">
    <property type="nucleotide sequence ID" value="NC_009464.1"/>
</dbReference>
<dbReference type="GO" id="GO:0043200">
    <property type="term" value="P:response to amino acid"/>
    <property type="evidence" value="ECO:0007669"/>
    <property type="project" value="TreeGrafter"/>
</dbReference>
<dbReference type="GeneID" id="5144557"/>
<evidence type="ECO:0000313" key="5">
    <source>
        <dbReference type="EMBL" id="CAJ37363.1"/>
    </source>
</evidence>
<dbReference type="Pfam" id="PF13412">
    <property type="entry name" value="HTH_24"/>
    <property type="match status" value="1"/>
</dbReference>
<dbReference type="Proteomes" id="UP000000663">
    <property type="component" value="Chromosome"/>
</dbReference>
<protein>
    <submittedName>
        <fullName evidence="5">Transcription regulator (AsnC/Lrp family)</fullName>
    </submittedName>
</protein>
<dbReference type="EMBL" id="AM114193">
    <property type="protein sequence ID" value="CAJ37363.1"/>
    <property type="molecule type" value="Genomic_DNA"/>
</dbReference>
<feature type="domain" description="HTH asnC-type" evidence="4">
    <location>
        <begin position="3"/>
        <end position="64"/>
    </location>
</feature>
<dbReference type="InterPro" id="IPR019887">
    <property type="entry name" value="Tscrpt_reg_AsnC/Lrp_C"/>
</dbReference>
<dbReference type="SMART" id="SM00344">
    <property type="entry name" value="HTH_ASNC"/>
    <property type="match status" value="1"/>
</dbReference>
<dbReference type="InterPro" id="IPR036388">
    <property type="entry name" value="WH-like_DNA-bd_sf"/>
</dbReference>
<dbReference type="STRING" id="351160.RCIX2247"/>
<dbReference type="SUPFAM" id="SSF54909">
    <property type="entry name" value="Dimeric alpha+beta barrel"/>
    <property type="match status" value="1"/>
</dbReference>
<dbReference type="eggNOG" id="arCOG01580">
    <property type="taxonomic scope" value="Archaea"/>
</dbReference>
<proteinExistence type="predicted"/>
<evidence type="ECO:0000259" key="4">
    <source>
        <dbReference type="PROSITE" id="PS50956"/>
    </source>
</evidence>
<dbReference type="PROSITE" id="PS50956">
    <property type="entry name" value="HTH_ASNC_2"/>
    <property type="match status" value="1"/>
</dbReference>
<evidence type="ECO:0000256" key="3">
    <source>
        <dbReference type="ARBA" id="ARBA00023163"/>
    </source>
</evidence>
<sequence>MEIDRLNKRILQLLQRDGRITYKDITKEMDRAESTVRERISFMEEQGIIEGYTAIINKPRVGLNCSAIVYARVQPTQFDEIANKLKLVNGVLQIYHTSGEKNLSFFITATDYDELNKIIKNKITPLGINDMDISIIMKAIREIAEVNILSVDEKEAIVQARNKREMMPAPAQLKSSGMRVGEALGVMYGHYK</sequence>
<dbReference type="GO" id="GO:0043565">
    <property type="term" value="F:sequence-specific DNA binding"/>
    <property type="evidence" value="ECO:0007669"/>
    <property type="project" value="InterPro"/>
</dbReference>
<accession>Q0W2N0</accession>
<dbReference type="SUPFAM" id="SSF46785">
    <property type="entry name" value="Winged helix' DNA-binding domain"/>
    <property type="match status" value="1"/>
</dbReference>
<dbReference type="Pfam" id="PF01037">
    <property type="entry name" value="AsnC_trans_reg"/>
    <property type="match status" value="1"/>
</dbReference>
<dbReference type="OrthoDB" id="6995at2157"/>
<name>Q0W2N0_METAR</name>
<gene>
    <name evidence="5" type="ORF">RCIX2247</name>
</gene>
<dbReference type="PANTHER" id="PTHR30154">
    <property type="entry name" value="LEUCINE-RESPONSIVE REGULATORY PROTEIN"/>
    <property type="match status" value="1"/>
</dbReference>
<dbReference type="InterPro" id="IPR036390">
    <property type="entry name" value="WH_DNA-bd_sf"/>
</dbReference>
<keyword evidence="6" id="KW-1185">Reference proteome</keyword>
<dbReference type="KEGG" id="rci:RCIX2247"/>
<dbReference type="AlphaFoldDB" id="Q0W2N0"/>